<dbReference type="GO" id="GO:0008270">
    <property type="term" value="F:zinc ion binding"/>
    <property type="evidence" value="ECO:0007669"/>
    <property type="project" value="InterPro"/>
</dbReference>
<evidence type="ECO:0000256" key="8">
    <source>
        <dbReference type="SAM" id="MobiDB-lite"/>
    </source>
</evidence>
<feature type="region of interest" description="Disordered" evidence="8">
    <location>
        <begin position="1"/>
        <end position="41"/>
    </location>
</feature>
<evidence type="ECO:0000256" key="6">
    <source>
        <dbReference type="ARBA" id="ARBA00023163"/>
    </source>
</evidence>
<keyword evidence="4" id="KW-0805">Transcription regulation</keyword>
<dbReference type="InterPro" id="IPR001138">
    <property type="entry name" value="Zn2Cys6_DnaBD"/>
</dbReference>
<keyword evidence="9" id="KW-1133">Transmembrane helix</keyword>
<gene>
    <name evidence="11" type="ORF">B5807_09834</name>
</gene>
<dbReference type="CDD" id="cd00067">
    <property type="entry name" value="GAL4"/>
    <property type="match status" value="1"/>
</dbReference>
<dbReference type="GO" id="GO:0005634">
    <property type="term" value="C:nucleus"/>
    <property type="evidence" value="ECO:0007669"/>
    <property type="project" value="UniProtKB-SubCell"/>
</dbReference>
<keyword evidence="12" id="KW-1185">Reference proteome</keyword>
<dbReference type="AlphaFoldDB" id="A0A1Y2LVX8"/>
<dbReference type="CDD" id="cd12148">
    <property type="entry name" value="fungal_TF_MHR"/>
    <property type="match status" value="1"/>
</dbReference>
<protein>
    <recommendedName>
        <fullName evidence="10">Zn(2)-C6 fungal-type domain-containing protein</fullName>
    </recommendedName>
</protein>
<dbReference type="OMA" id="SSHGMWY"/>
<dbReference type="InterPro" id="IPR052202">
    <property type="entry name" value="Yeast_MetPath_Reg"/>
</dbReference>
<dbReference type="PROSITE" id="PS00463">
    <property type="entry name" value="ZN2_CY6_FUNGAL_1"/>
    <property type="match status" value="1"/>
</dbReference>
<keyword evidence="9" id="KW-0472">Membrane</keyword>
<evidence type="ECO:0000256" key="4">
    <source>
        <dbReference type="ARBA" id="ARBA00023015"/>
    </source>
</evidence>
<evidence type="ECO:0000313" key="12">
    <source>
        <dbReference type="Proteomes" id="UP000193240"/>
    </source>
</evidence>
<keyword evidence="6" id="KW-0804">Transcription</keyword>
<evidence type="ECO:0000256" key="5">
    <source>
        <dbReference type="ARBA" id="ARBA00023125"/>
    </source>
</evidence>
<dbReference type="Gene3D" id="4.10.240.10">
    <property type="entry name" value="Zn(2)-C6 fungal-type DNA-binding domain"/>
    <property type="match status" value="1"/>
</dbReference>
<evidence type="ECO:0000256" key="2">
    <source>
        <dbReference type="ARBA" id="ARBA00022723"/>
    </source>
</evidence>
<feature type="compositionally biased region" description="Low complexity" evidence="8">
    <location>
        <begin position="88"/>
        <end position="118"/>
    </location>
</feature>
<dbReference type="Proteomes" id="UP000193240">
    <property type="component" value="Unassembled WGS sequence"/>
</dbReference>
<dbReference type="InterPro" id="IPR007219">
    <property type="entry name" value="XnlR_reg_dom"/>
</dbReference>
<dbReference type="PANTHER" id="PTHR47782">
    <property type="entry name" value="ZN(II)2CYS6 TRANSCRIPTION FACTOR (EUROFUNG)-RELATED"/>
    <property type="match status" value="1"/>
</dbReference>
<dbReference type="SMART" id="SM00906">
    <property type="entry name" value="Fungal_trans"/>
    <property type="match status" value="1"/>
</dbReference>
<keyword evidence="7" id="KW-0539">Nucleus</keyword>
<dbReference type="InParanoid" id="A0A1Y2LVX8"/>
<dbReference type="GO" id="GO:0006351">
    <property type="term" value="P:DNA-templated transcription"/>
    <property type="evidence" value="ECO:0007669"/>
    <property type="project" value="InterPro"/>
</dbReference>
<sequence>MSDLPQQLPLPPRENASPNPRKRQRTACDRCHSRKQKCDGLYPRCTNCAQAAATCSRPPECGDGSHPYTRALEDQVAYLEARIAAVEQQRQQQQNQQQNHPQQNHPQQNHPQQQPQQQERPLSQQPGALPFVDISATPDNPVPIELEDPLNATPQSGHSVADVVGLLSLGNGNVGAQAYIGSSSGYGLATDLGRMVRSTVLNKALWLSSSSKGRTESSFSYTPSRKITLQELRTNPVEPPADVLGEKLINTYLARIHPRFPFLFRPDIWTAHRNRFGLSEEIDRQQERSEPRFASSAYHNHGLALFTLYMVYAIGALCLRLTEDYKETSPEQFYVSAMQHVACVREADPVHNLAAIVLLVLYHLRSESRNGLWHLTGLAMRTVTDMGLHRKASTQSLRPFEAQLQRRLFWSIYALESIFASTFGRPISLSDCDIDQPLPLAIDDDDRLCQASSEAEYSAHVNDHEPDGLTQFVLLSQLHVFEARIQRTIYRVDRTVDSLQPKMHRLGEDLEAWHHNMPTTLLKSDHDRVLLHYYRTVRILLQPFLSILHPTSEPFRKCAHAAGQICQIHKQLHRTSEYAHSFVAVHTVFVSGITLLYALWRGREKMWSFTISNDIRAASCVLSIMGERAPWIRHFRDTFDVMVEATMAVMQEPDASACDREELRDPVAAAQEADFSIFEDLHVDHGALDMARELVEWMQF</sequence>
<dbReference type="GO" id="GO:0043565">
    <property type="term" value="F:sequence-specific DNA binding"/>
    <property type="evidence" value="ECO:0007669"/>
    <property type="project" value="TreeGrafter"/>
</dbReference>
<dbReference type="Pfam" id="PF04082">
    <property type="entry name" value="Fungal_trans"/>
    <property type="match status" value="1"/>
</dbReference>
<dbReference type="PROSITE" id="PS50048">
    <property type="entry name" value="ZN2_CY6_FUNGAL_2"/>
    <property type="match status" value="1"/>
</dbReference>
<comment type="subcellular location">
    <subcellularLocation>
        <location evidence="1">Nucleus</location>
    </subcellularLocation>
</comment>
<evidence type="ECO:0000259" key="10">
    <source>
        <dbReference type="PROSITE" id="PS50048"/>
    </source>
</evidence>
<dbReference type="SMART" id="SM00066">
    <property type="entry name" value="GAL4"/>
    <property type="match status" value="1"/>
</dbReference>
<keyword evidence="5" id="KW-0238">DNA-binding</keyword>
<evidence type="ECO:0000256" key="1">
    <source>
        <dbReference type="ARBA" id="ARBA00004123"/>
    </source>
</evidence>
<dbReference type="Pfam" id="PF00172">
    <property type="entry name" value="Zn_clus"/>
    <property type="match status" value="1"/>
</dbReference>
<dbReference type="GO" id="GO:0045944">
    <property type="term" value="P:positive regulation of transcription by RNA polymerase II"/>
    <property type="evidence" value="ECO:0007669"/>
    <property type="project" value="TreeGrafter"/>
</dbReference>
<keyword evidence="2" id="KW-0479">Metal-binding</keyword>
<organism evidence="11 12">
    <name type="scientific">Epicoccum nigrum</name>
    <name type="common">Soil fungus</name>
    <name type="synonym">Epicoccum purpurascens</name>
    <dbReference type="NCBI Taxonomy" id="105696"/>
    <lineage>
        <taxon>Eukaryota</taxon>
        <taxon>Fungi</taxon>
        <taxon>Dikarya</taxon>
        <taxon>Ascomycota</taxon>
        <taxon>Pezizomycotina</taxon>
        <taxon>Dothideomycetes</taxon>
        <taxon>Pleosporomycetidae</taxon>
        <taxon>Pleosporales</taxon>
        <taxon>Pleosporineae</taxon>
        <taxon>Didymellaceae</taxon>
        <taxon>Epicoccum</taxon>
    </lineage>
</organism>
<feature type="region of interest" description="Disordered" evidence="8">
    <location>
        <begin position="86"/>
        <end position="123"/>
    </location>
</feature>
<feature type="transmembrane region" description="Helical" evidence="9">
    <location>
        <begin position="578"/>
        <end position="600"/>
    </location>
</feature>
<proteinExistence type="predicted"/>
<name>A0A1Y2LVX8_EPING</name>
<accession>A0A1Y2LVX8</accession>
<evidence type="ECO:0000256" key="3">
    <source>
        <dbReference type="ARBA" id="ARBA00022833"/>
    </source>
</evidence>
<dbReference type="SUPFAM" id="SSF57701">
    <property type="entry name" value="Zn2/Cys6 DNA-binding domain"/>
    <property type="match status" value="1"/>
</dbReference>
<evidence type="ECO:0000256" key="7">
    <source>
        <dbReference type="ARBA" id="ARBA00023242"/>
    </source>
</evidence>
<feature type="domain" description="Zn(2)-C6 fungal-type" evidence="10">
    <location>
        <begin position="27"/>
        <end position="57"/>
    </location>
</feature>
<keyword evidence="3" id="KW-0862">Zinc</keyword>
<reference evidence="11 12" key="1">
    <citation type="journal article" date="2017" name="Genome Announc.">
        <title>Genome sequence of the saprophytic ascomycete Epicoccum nigrum ICMP 19927 strain isolated from New Zealand.</title>
        <authorList>
            <person name="Fokin M."/>
            <person name="Fleetwood D."/>
            <person name="Weir B.S."/>
            <person name="Villas-Boas S.G."/>
        </authorList>
    </citation>
    <scope>NUCLEOTIDE SEQUENCE [LARGE SCALE GENOMIC DNA]</scope>
    <source>
        <strain evidence="11 12">ICMP 19927</strain>
    </source>
</reference>
<dbReference type="InterPro" id="IPR036864">
    <property type="entry name" value="Zn2-C6_fun-type_DNA-bd_sf"/>
</dbReference>
<dbReference type="EMBL" id="KZ107849">
    <property type="protein sequence ID" value="OSS47108.1"/>
    <property type="molecule type" value="Genomic_DNA"/>
</dbReference>
<keyword evidence="9" id="KW-0812">Transmembrane</keyword>
<dbReference type="GO" id="GO:0000981">
    <property type="term" value="F:DNA-binding transcription factor activity, RNA polymerase II-specific"/>
    <property type="evidence" value="ECO:0007669"/>
    <property type="project" value="InterPro"/>
</dbReference>
<evidence type="ECO:0000256" key="9">
    <source>
        <dbReference type="SAM" id="Phobius"/>
    </source>
</evidence>
<dbReference type="PANTHER" id="PTHR47782:SF12">
    <property type="entry name" value="ZN(II)2CYS6 TRANSCRIPTION FACTOR (EUROFUNG)"/>
    <property type="match status" value="1"/>
</dbReference>
<evidence type="ECO:0000313" key="11">
    <source>
        <dbReference type="EMBL" id="OSS47108.1"/>
    </source>
</evidence>